<dbReference type="InterPro" id="IPR013078">
    <property type="entry name" value="His_Pase_superF_clade-1"/>
</dbReference>
<evidence type="ECO:0000256" key="4">
    <source>
        <dbReference type="ARBA" id="ARBA00023235"/>
    </source>
</evidence>
<accession>A0ABS5LD91</accession>
<comment type="caution">
    <text evidence="5">The sequence shown here is derived from an EMBL/GenBank/DDBJ whole genome shotgun (WGS) entry which is preliminary data.</text>
</comment>
<reference evidence="5 6" key="1">
    <citation type="submission" date="2021-04" db="EMBL/GenBank/DDBJ databases">
        <title>Metabacillus sp. strain KIGAM252 whole genome sequence.</title>
        <authorList>
            <person name="Seo M.-J."/>
            <person name="Cho E.-S."/>
            <person name="Hwang C.Y."/>
            <person name="Yoon D.J."/>
        </authorList>
    </citation>
    <scope>NUCLEOTIDE SEQUENCE [LARGE SCALE GENOMIC DNA]</scope>
    <source>
        <strain evidence="5 6">KIGAM252</strain>
    </source>
</reference>
<keyword evidence="4" id="KW-0413">Isomerase</keyword>
<name>A0ABS5LD91_9BACI</name>
<evidence type="ECO:0000313" key="6">
    <source>
        <dbReference type="Proteomes" id="UP000682403"/>
    </source>
</evidence>
<dbReference type="EC" id="5.4.2.11" evidence="2"/>
<evidence type="ECO:0000256" key="1">
    <source>
        <dbReference type="ARBA" id="ARBA00006717"/>
    </source>
</evidence>
<dbReference type="Pfam" id="PF00300">
    <property type="entry name" value="His_Phos_1"/>
    <property type="match status" value="1"/>
</dbReference>
<evidence type="ECO:0000313" key="5">
    <source>
        <dbReference type="EMBL" id="MBS2968710.1"/>
    </source>
</evidence>
<dbReference type="InterPro" id="IPR029033">
    <property type="entry name" value="His_PPase_superfam"/>
</dbReference>
<dbReference type="SUPFAM" id="SSF53254">
    <property type="entry name" value="Phosphoglycerate mutase-like"/>
    <property type="match status" value="1"/>
</dbReference>
<dbReference type="InterPro" id="IPR005952">
    <property type="entry name" value="Phosphogly_mut1"/>
</dbReference>
<dbReference type="EMBL" id="JAGVRK010000001">
    <property type="protein sequence ID" value="MBS2968710.1"/>
    <property type="molecule type" value="Genomic_DNA"/>
</dbReference>
<keyword evidence="3" id="KW-0324">Glycolysis</keyword>
<proteinExistence type="inferred from homology"/>
<dbReference type="CDD" id="cd07067">
    <property type="entry name" value="HP_PGM_like"/>
    <property type="match status" value="1"/>
</dbReference>
<dbReference type="Gene3D" id="3.40.50.1240">
    <property type="entry name" value="Phosphoglycerate mutase-like"/>
    <property type="match status" value="1"/>
</dbReference>
<dbReference type="SMART" id="SM00855">
    <property type="entry name" value="PGAM"/>
    <property type="match status" value="1"/>
</dbReference>
<gene>
    <name evidence="5" type="ORF">J9317_08060</name>
</gene>
<sequence>MFMDGFVAVTLLRHGLTEKNSRHAYIGWTDDSLSEEGKSSLAAVSLPKPDALFTSGMLRTNETAHLLFPGLKKTEILDLKEYHFGSWEGRTYAELKDDREYQHWLENMENHAPPGGESLQVFKKRVMNGWGKVRNSLLNDEADTAAIVSHGGPLRQLLTLLSGDGRAFWEWTVSPGTGYELIWTKDSFRRGEPCASLRAVPSTARLNG</sequence>
<keyword evidence="6" id="KW-1185">Reference proteome</keyword>
<evidence type="ECO:0000256" key="2">
    <source>
        <dbReference type="ARBA" id="ARBA00012028"/>
    </source>
</evidence>
<dbReference type="RefSeq" id="WP_211557714.1">
    <property type="nucleotide sequence ID" value="NZ_JAGVRK010000001.1"/>
</dbReference>
<protein>
    <recommendedName>
        <fullName evidence="2">phosphoglycerate mutase (2,3-diphosphoglycerate-dependent)</fullName>
        <ecNumber evidence="2">5.4.2.11</ecNumber>
    </recommendedName>
</protein>
<dbReference type="Proteomes" id="UP000682403">
    <property type="component" value="Unassembled WGS sequence"/>
</dbReference>
<dbReference type="PANTHER" id="PTHR11931">
    <property type="entry name" value="PHOSPHOGLYCERATE MUTASE"/>
    <property type="match status" value="1"/>
</dbReference>
<organism evidence="5 6">
    <name type="scientific">Metabacillus flavus</name>
    <dbReference type="NCBI Taxonomy" id="2823519"/>
    <lineage>
        <taxon>Bacteria</taxon>
        <taxon>Bacillati</taxon>
        <taxon>Bacillota</taxon>
        <taxon>Bacilli</taxon>
        <taxon>Bacillales</taxon>
        <taxon>Bacillaceae</taxon>
        <taxon>Metabacillus</taxon>
    </lineage>
</organism>
<comment type="similarity">
    <text evidence="1">Belongs to the phosphoglycerate mutase family. BPG-dependent PGAM subfamily.</text>
</comment>
<evidence type="ECO:0000256" key="3">
    <source>
        <dbReference type="ARBA" id="ARBA00023152"/>
    </source>
</evidence>